<dbReference type="InterPro" id="IPR033248">
    <property type="entry name" value="Transketolase_C"/>
</dbReference>
<dbReference type="Gene3D" id="3.40.50.970">
    <property type="match status" value="1"/>
</dbReference>
<dbReference type="InterPro" id="IPR005475">
    <property type="entry name" value="Transketolase-like_Pyr-bd"/>
</dbReference>
<organism evidence="8 9">
    <name type="scientific">Immundisolibacter cernigliae</name>
    <dbReference type="NCBI Taxonomy" id="1810504"/>
    <lineage>
        <taxon>Bacteria</taxon>
        <taxon>Pseudomonadati</taxon>
        <taxon>Pseudomonadota</taxon>
        <taxon>Gammaproteobacteria</taxon>
        <taxon>Immundisolibacterales</taxon>
        <taxon>Immundisolibacteraceae</taxon>
        <taxon>Immundisolibacter</taxon>
    </lineage>
</organism>
<dbReference type="InterPro" id="IPR009014">
    <property type="entry name" value="Transketo_C/PFOR_II"/>
</dbReference>
<evidence type="ECO:0000256" key="1">
    <source>
        <dbReference type="ARBA" id="ARBA00001964"/>
    </source>
</evidence>
<dbReference type="RefSeq" id="WP_068803019.1">
    <property type="nucleotide sequence ID" value="NZ_CP014671.1"/>
</dbReference>
<dbReference type="KEGG" id="gbi:PG2T_04490"/>
<dbReference type="PANTHER" id="PTHR43257">
    <property type="entry name" value="PYRUVATE DEHYDROGENASE E1 COMPONENT BETA SUBUNIT"/>
    <property type="match status" value="1"/>
</dbReference>
<dbReference type="NCBIfam" id="NF006667">
    <property type="entry name" value="PRK09212.1"/>
    <property type="match status" value="1"/>
</dbReference>
<dbReference type="InterPro" id="IPR029061">
    <property type="entry name" value="THDP-binding"/>
</dbReference>
<keyword evidence="3" id="KW-0560">Oxidoreductase</keyword>
<evidence type="ECO:0000256" key="2">
    <source>
        <dbReference type="ARBA" id="ARBA00002859"/>
    </source>
</evidence>
<keyword evidence="9" id="KW-1185">Reference proteome</keyword>
<dbReference type="AlphaFoldDB" id="A0A1B1YRX5"/>
<protein>
    <recommendedName>
        <fullName evidence="5">2-oxoisovalerate dehydrogenase subunit beta</fullName>
    </recommendedName>
    <alternativeName>
        <fullName evidence="6">Branched-chain alpha-keto acid dehydrogenase E1 component beta chain</fullName>
    </alternativeName>
</protein>
<gene>
    <name evidence="8" type="ORF">PG2T_04490</name>
</gene>
<dbReference type="SMART" id="SM00861">
    <property type="entry name" value="Transket_pyr"/>
    <property type="match status" value="1"/>
</dbReference>
<sequence>MRELTFLEAIREAQEQEMARDPRVFILGEDVSFNVYGSTGGLADRFGLERVRDTPISESGFTGVAIGAALVGMRPIVDFTIASFMYLAMDQLVSMAAKTAYMYGGQAHVPAVFRAALFYNGGLAAQHSDRNYAMFMQVPGLKIAVPSCPYDAKGLLKTAVRDDDPVLMFEDGALWGSRGEVPQDDYLIPFGQAAVRREGSDVTVVAIGSRVREALTAADTLAREGISLEVIDPRTLVPLDRPTILESVAKTGRALVVDVGHKSCGVAGEILATIAEDGFWSLRAPLRRLTAPDMQIPFSPALEKGFYPDAAQIVDAARRLLRE</sequence>
<evidence type="ECO:0000256" key="4">
    <source>
        <dbReference type="ARBA" id="ARBA00023052"/>
    </source>
</evidence>
<evidence type="ECO:0000256" key="5">
    <source>
        <dbReference type="ARBA" id="ARBA00070795"/>
    </source>
</evidence>
<comment type="cofactor">
    <cofactor evidence="1">
        <name>thiamine diphosphate</name>
        <dbReference type="ChEBI" id="CHEBI:58937"/>
    </cofactor>
</comment>
<dbReference type="Proteomes" id="UP000092952">
    <property type="component" value="Chromosome"/>
</dbReference>
<evidence type="ECO:0000256" key="6">
    <source>
        <dbReference type="ARBA" id="ARBA00082400"/>
    </source>
</evidence>
<dbReference type="FunFam" id="3.40.50.970:FF:000001">
    <property type="entry name" value="Pyruvate dehydrogenase E1 beta subunit"/>
    <property type="match status" value="1"/>
</dbReference>
<reference evidence="9" key="1">
    <citation type="submission" date="2016-03" db="EMBL/GenBank/DDBJ databases">
        <title>Complete genome sequence of Solimmundus cernigliae, representing a novel lineage of polycyclic aromatic hydrocarbon degraders within the Gammaproteobacteria.</title>
        <authorList>
            <person name="Singleton D.R."/>
            <person name="Dickey A.N."/>
            <person name="Scholl E.H."/>
            <person name="Wright F.A."/>
            <person name="Aitken M.D."/>
        </authorList>
    </citation>
    <scope>NUCLEOTIDE SEQUENCE [LARGE SCALE GENOMIC DNA]</scope>
    <source>
        <strain evidence="9">TR3.2</strain>
    </source>
</reference>
<dbReference type="STRING" id="1810504.PG2T_04490"/>
<dbReference type="FunFam" id="3.40.50.920:FF:000001">
    <property type="entry name" value="Pyruvate dehydrogenase E1 beta subunit"/>
    <property type="match status" value="1"/>
</dbReference>
<dbReference type="EMBL" id="CP014671">
    <property type="protein sequence ID" value="ANX03522.1"/>
    <property type="molecule type" value="Genomic_DNA"/>
</dbReference>
<keyword evidence="8" id="KW-0670">Pyruvate</keyword>
<dbReference type="Pfam" id="PF02779">
    <property type="entry name" value="Transket_pyr"/>
    <property type="match status" value="1"/>
</dbReference>
<dbReference type="SUPFAM" id="SSF52922">
    <property type="entry name" value="TK C-terminal domain-like"/>
    <property type="match status" value="1"/>
</dbReference>
<dbReference type="Gene3D" id="3.40.50.920">
    <property type="match status" value="1"/>
</dbReference>
<dbReference type="GO" id="GO:0016491">
    <property type="term" value="F:oxidoreductase activity"/>
    <property type="evidence" value="ECO:0007669"/>
    <property type="project" value="UniProtKB-KW"/>
</dbReference>
<dbReference type="Pfam" id="PF02780">
    <property type="entry name" value="Transketolase_C"/>
    <property type="match status" value="1"/>
</dbReference>
<name>A0A1B1YRX5_9GAMM</name>
<evidence type="ECO:0000256" key="3">
    <source>
        <dbReference type="ARBA" id="ARBA00023002"/>
    </source>
</evidence>
<dbReference type="InParanoid" id="A0A1B1YRX5"/>
<dbReference type="OrthoDB" id="9780894at2"/>
<dbReference type="SUPFAM" id="SSF52518">
    <property type="entry name" value="Thiamin diphosphate-binding fold (THDP-binding)"/>
    <property type="match status" value="1"/>
</dbReference>
<evidence type="ECO:0000259" key="7">
    <source>
        <dbReference type="SMART" id="SM00861"/>
    </source>
</evidence>
<evidence type="ECO:0000313" key="8">
    <source>
        <dbReference type="EMBL" id="ANX03522.1"/>
    </source>
</evidence>
<keyword evidence="4" id="KW-0786">Thiamine pyrophosphate</keyword>
<evidence type="ECO:0000313" key="9">
    <source>
        <dbReference type="Proteomes" id="UP000092952"/>
    </source>
</evidence>
<dbReference type="PANTHER" id="PTHR43257:SF2">
    <property type="entry name" value="PYRUVATE DEHYDROGENASE E1 COMPONENT SUBUNIT BETA"/>
    <property type="match status" value="1"/>
</dbReference>
<feature type="domain" description="Transketolase-like pyrimidine-binding" evidence="7">
    <location>
        <begin position="4"/>
        <end position="177"/>
    </location>
</feature>
<proteinExistence type="predicted"/>
<comment type="function">
    <text evidence="2">The branched-chain alpha-keto dehydrogenase complex catalyzes the overall conversion of alpha-keto acids to acyl-CoA and CO(2). It contains multiple copies of three enzymatic components: branched-chain alpha-keto acid decarboxylase (E1), lipoamide acyltransferase (E2) and lipoamide dehydrogenase (E3).</text>
</comment>
<accession>A0A1B1YRX5</accession>
<dbReference type="CDD" id="cd07036">
    <property type="entry name" value="TPP_PYR_E1-PDHc-beta_like"/>
    <property type="match status" value="1"/>
</dbReference>